<keyword evidence="2" id="KW-0812">Transmembrane</keyword>
<feature type="region of interest" description="Disordered" evidence="7">
    <location>
        <begin position="105"/>
        <end position="133"/>
    </location>
</feature>
<evidence type="ECO:0000256" key="7">
    <source>
        <dbReference type="SAM" id="MobiDB-lite"/>
    </source>
</evidence>
<protein>
    <recommendedName>
        <fullName evidence="8">WSC domain-containing protein</fullName>
    </recommendedName>
</protein>
<dbReference type="AlphaFoldDB" id="A0A835T525"/>
<dbReference type="GO" id="GO:0005886">
    <property type="term" value="C:plasma membrane"/>
    <property type="evidence" value="ECO:0007669"/>
    <property type="project" value="TreeGrafter"/>
</dbReference>
<evidence type="ECO:0000259" key="8">
    <source>
        <dbReference type="Pfam" id="PF01822"/>
    </source>
</evidence>
<evidence type="ECO:0000256" key="3">
    <source>
        <dbReference type="ARBA" id="ARBA00022729"/>
    </source>
</evidence>
<feature type="domain" description="WSC" evidence="8">
    <location>
        <begin position="163"/>
        <end position="238"/>
    </location>
</feature>
<dbReference type="PANTHER" id="PTHR24269:SF16">
    <property type="entry name" value="PROTEIN SLG1"/>
    <property type="match status" value="1"/>
</dbReference>
<accession>A0A835T525</accession>
<evidence type="ECO:0000256" key="1">
    <source>
        <dbReference type="ARBA" id="ARBA00004167"/>
    </source>
</evidence>
<feature type="region of interest" description="Disordered" evidence="7">
    <location>
        <begin position="228"/>
        <end position="303"/>
    </location>
</feature>
<organism evidence="9 10">
    <name type="scientific">Chlamydomonas schloesseri</name>
    <dbReference type="NCBI Taxonomy" id="2026947"/>
    <lineage>
        <taxon>Eukaryota</taxon>
        <taxon>Viridiplantae</taxon>
        <taxon>Chlorophyta</taxon>
        <taxon>core chlorophytes</taxon>
        <taxon>Chlorophyceae</taxon>
        <taxon>CS clade</taxon>
        <taxon>Chlamydomonadales</taxon>
        <taxon>Chlamydomonadaceae</taxon>
        <taxon>Chlamydomonas</taxon>
    </lineage>
</organism>
<dbReference type="PANTHER" id="PTHR24269">
    <property type="entry name" value="KREMEN PROTEIN"/>
    <property type="match status" value="1"/>
</dbReference>
<evidence type="ECO:0000313" key="10">
    <source>
        <dbReference type="Proteomes" id="UP000613740"/>
    </source>
</evidence>
<proteinExistence type="predicted"/>
<evidence type="ECO:0000256" key="5">
    <source>
        <dbReference type="ARBA" id="ARBA00023136"/>
    </source>
</evidence>
<gene>
    <name evidence="9" type="ORF">HYH02_012446</name>
</gene>
<keyword evidence="3" id="KW-0732">Signal</keyword>
<dbReference type="InterPro" id="IPR051836">
    <property type="entry name" value="Kremen_rcpt"/>
</dbReference>
<dbReference type="Pfam" id="PF01822">
    <property type="entry name" value="WSC"/>
    <property type="match status" value="1"/>
</dbReference>
<feature type="compositionally biased region" description="Pro residues" evidence="7">
    <location>
        <begin position="282"/>
        <end position="298"/>
    </location>
</feature>
<dbReference type="InterPro" id="IPR002889">
    <property type="entry name" value="WSC_carb-bd"/>
</dbReference>
<feature type="compositionally biased region" description="Low complexity" evidence="7">
    <location>
        <begin position="241"/>
        <end position="252"/>
    </location>
</feature>
<reference evidence="9" key="1">
    <citation type="journal article" date="2020" name="bioRxiv">
        <title>Comparative genomics of Chlamydomonas.</title>
        <authorList>
            <person name="Craig R.J."/>
            <person name="Hasan A.R."/>
            <person name="Ness R.W."/>
            <person name="Keightley P.D."/>
        </authorList>
    </citation>
    <scope>NUCLEOTIDE SEQUENCE</scope>
    <source>
        <strain evidence="9">CCAP 11/173</strain>
    </source>
</reference>
<evidence type="ECO:0000313" key="9">
    <source>
        <dbReference type="EMBL" id="KAG2433984.1"/>
    </source>
</evidence>
<feature type="region of interest" description="Disordered" evidence="7">
    <location>
        <begin position="60"/>
        <end position="89"/>
    </location>
</feature>
<evidence type="ECO:0000256" key="6">
    <source>
        <dbReference type="ARBA" id="ARBA00023180"/>
    </source>
</evidence>
<evidence type="ECO:0000256" key="2">
    <source>
        <dbReference type="ARBA" id="ARBA00022692"/>
    </source>
</evidence>
<feature type="compositionally biased region" description="Pro residues" evidence="7">
    <location>
        <begin position="259"/>
        <end position="268"/>
    </location>
</feature>
<keyword evidence="10" id="KW-1185">Reference proteome</keyword>
<feature type="compositionally biased region" description="Low complexity" evidence="7">
    <location>
        <begin position="105"/>
        <end position="127"/>
    </location>
</feature>
<keyword evidence="4" id="KW-1133">Transmembrane helix</keyword>
<comment type="caution">
    <text evidence="9">The sequence shown here is derived from an EMBL/GenBank/DDBJ whole genome shotgun (WGS) entry which is preliminary data.</text>
</comment>
<evidence type="ECO:0000256" key="4">
    <source>
        <dbReference type="ARBA" id="ARBA00022989"/>
    </source>
</evidence>
<comment type="subcellular location">
    <subcellularLocation>
        <location evidence="1">Membrane</location>
        <topology evidence="1">Single-pass membrane protein</topology>
    </subcellularLocation>
</comment>
<dbReference type="EMBL" id="JAEHOD010000059">
    <property type="protein sequence ID" value="KAG2433984.1"/>
    <property type="molecule type" value="Genomic_DNA"/>
</dbReference>
<sequence>MNKEGADYDYADYEASTEGPDYEAYKEGPELFIAPFTAKPSSTLTVTSKSAPAISSTSASPAAAALSSTSPAPAISSTSASPAPAISSTSASPAAALSSTSASPAAALSSTSPAPTISSTSAATAAAPPSPQPAPPLVVPAATFRSYSLGCFALDVAAGAAASERPPLPFTLAANDPGMTVARCAALAQAAGVDHYGLTGGTTCLGGVSREQATRGGALPESACDRPCAGDARQKCGGGPASVSQQQPSAVSLYSFVPASPPPRPPQRPPRRPTRPGTAAKPPKPPAPAPPQPTPPSPSRQAETDALLQTAAADLPALQQRGANSQPLSLIATVPAARSLILLQPTAVPVYTAALAAAASAAPAGAEQQQQLQAAPVVASARVGRGRLVVFGSEAMLTGCCDGDNGTAAATAAAAEINAVIANAAAWALAAGSVTPDRKAVIRVSDPRLDPLARSDVYIVLGANPQQSYIARIRDALRAFVEDRGKGILLAGPLVLEASLSFTAAAAPVPSDEWTRPDLMFAKQNGVTAGGAASAVAAGDVASLHFRETLSQLLELKGQPQQGVSAELVGNLKARVASVRSDLAASDVAAMDELLRARIEEYDGDVAAGAL</sequence>
<feature type="region of interest" description="Disordered" evidence="7">
    <location>
        <begin position="1"/>
        <end position="24"/>
    </location>
</feature>
<dbReference type="Proteomes" id="UP000613740">
    <property type="component" value="Unassembled WGS sequence"/>
</dbReference>
<name>A0A835T525_9CHLO</name>
<keyword evidence="6" id="KW-0325">Glycoprotein</keyword>
<keyword evidence="5" id="KW-0472">Membrane</keyword>